<dbReference type="InterPro" id="IPR043502">
    <property type="entry name" value="DNA/RNA_pol_sf"/>
</dbReference>
<dbReference type="GO" id="GO:0003824">
    <property type="term" value="F:catalytic activity"/>
    <property type="evidence" value="ECO:0007669"/>
    <property type="project" value="InterPro"/>
</dbReference>
<name>A0A1Q9CKM7_SYMMI</name>
<feature type="domain" description="Reverse transcriptase" evidence="2">
    <location>
        <begin position="1245"/>
        <end position="1551"/>
    </location>
</feature>
<dbReference type="OrthoDB" id="411871at2759"/>
<feature type="region of interest" description="Disordered" evidence="1">
    <location>
        <begin position="694"/>
        <end position="713"/>
    </location>
</feature>
<evidence type="ECO:0000256" key="1">
    <source>
        <dbReference type="SAM" id="MobiDB-lite"/>
    </source>
</evidence>
<comment type="caution">
    <text evidence="3">The sequence shown here is derived from an EMBL/GenBank/DDBJ whole genome shotgun (WGS) entry which is preliminary data.</text>
</comment>
<feature type="region of interest" description="Disordered" evidence="1">
    <location>
        <begin position="336"/>
        <end position="374"/>
    </location>
</feature>
<proteinExistence type="predicted"/>
<dbReference type="InterPro" id="IPR036691">
    <property type="entry name" value="Endo/exonu/phosph_ase_sf"/>
</dbReference>
<dbReference type="SUPFAM" id="SSF56219">
    <property type="entry name" value="DNase I-like"/>
    <property type="match status" value="1"/>
</dbReference>
<feature type="compositionally biased region" description="Low complexity" evidence="1">
    <location>
        <begin position="94"/>
        <end position="103"/>
    </location>
</feature>
<dbReference type="CDD" id="cd01650">
    <property type="entry name" value="RT_nLTR_like"/>
    <property type="match status" value="1"/>
</dbReference>
<dbReference type="SUPFAM" id="SSF56672">
    <property type="entry name" value="DNA/RNA polymerases"/>
    <property type="match status" value="1"/>
</dbReference>
<feature type="compositionally biased region" description="Polar residues" evidence="1">
    <location>
        <begin position="694"/>
        <end position="707"/>
    </location>
</feature>
<accession>A0A1Q9CKM7</accession>
<feature type="region of interest" description="Disordered" evidence="1">
    <location>
        <begin position="92"/>
        <end position="126"/>
    </location>
</feature>
<keyword evidence="4" id="KW-1185">Reference proteome</keyword>
<evidence type="ECO:0000313" key="3">
    <source>
        <dbReference type="EMBL" id="OLP83480.1"/>
    </source>
</evidence>
<reference evidence="3 4" key="1">
    <citation type="submission" date="2016-02" db="EMBL/GenBank/DDBJ databases">
        <title>Genome analysis of coral dinoflagellate symbionts highlights evolutionary adaptations to a symbiotic lifestyle.</title>
        <authorList>
            <person name="Aranda M."/>
            <person name="Li Y."/>
            <person name="Liew Y.J."/>
            <person name="Baumgarten S."/>
            <person name="Simakov O."/>
            <person name="Wilson M."/>
            <person name="Piel J."/>
            <person name="Ashoor H."/>
            <person name="Bougouffa S."/>
            <person name="Bajic V.B."/>
            <person name="Ryu T."/>
            <person name="Ravasi T."/>
            <person name="Bayer T."/>
            <person name="Micklem G."/>
            <person name="Kim H."/>
            <person name="Bhak J."/>
            <person name="Lajeunesse T.C."/>
            <person name="Voolstra C.R."/>
        </authorList>
    </citation>
    <scope>NUCLEOTIDE SEQUENCE [LARGE SCALE GENOMIC DNA]</scope>
    <source>
        <strain evidence="3 4">CCMP2467</strain>
    </source>
</reference>
<dbReference type="PANTHER" id="PTHR19446">
    <property type="entry name" value="REVERSE TRANSCRIPTASES"/>
    <property type="match status" value="1"/>
</dbReference>
<gene>
    <name evidence="3" type="ORF">AK812_SmicGene35742</name>
</gene>
<dbReference type="Pfam" id="PF00078">
    <property type="entry name" value="RVT_1"/>
    <property type="match status" value="1"/>
</dbReference>
<dbReference type="InterPro" id="IPR005135">
    <property type="entry name" value="Endo/exonuclease/phosphatase"/>
</dbReference>
<dbReference type="PROSITE" id="PS50878">
    <property type="entry name" value="RT_POL"/>
    <property type="match status" value="1"/>
</dbReference>
<dbReference type="Gene3D" id="3.60.10.10">
    <property type="entry name" value="Endonuclease/exonuclease/phosphatase"/>
    <property type="match status" value="1"/>
</dbReference>
<dbReference type="InterPro" id="IPR000477">
    <property type="entry name" value="RT_dom"/>
</dbReference>
<dbReference type="Pfam" id="PF03372">
    <property type="entry name" value="Exo_endo_phos"/>
    <property type="match status" value="1"/>
</dbReference>
<sequence length="1737" mass="193987">MSITESEARAQKLGLSADVLQLVVDGGVNTLAKFAYVSSFIPGQSDETPFVTALKELLKRDATVGELSVFRRLHSESYALVAAELKAQVERTTDAPARSLAAPDRADLLARQDDETRNSRDKEDRTLTVDNSGNVHIKNADIKGEDLPLNRYREVPAGYVRVSIQQLLQVTAAGRPLDAVWMRLVKSSPLATKVFIRNLDARLKTELRNCCSRILLGRADVRDGQVWVERDGGDSVFDFQGTLRRGVDLSLDGSHAVFSARRLVHATRPWSGCRLVLVAFSISAVHGLSADHMATLRRLEFHVPSETEILNAEHSAAVCYTVPIVRDTAATATDEFPKTSALPPEPPMQIDSSGSAPSGPLGLGGCSGGSGSPAGASPERGFVLEIFARTGALSREFHQLGFEVMPIDKGAHRLPLAKLCSLDLALASSWQYLTHVLDQFPVRYIHVELPYATFGPTQGLRQLVSGVPVHSDNGDASIGSRLALADSLLSHVVNFLRVASVKSIIWTLEHPHSSFLWSMPEVRLLQVMPTTSVVYDLCNFGTPHRLRRQFLTTCKELASLNQTCQGNHPHVPIASGVETHPKSLCRQVAAAVAKCLGVATDDPGPAPAPPPVAQQRRGKAPANLLPEFGLVKLCVSTFLPEDLEWPDTDWTAEDFANACKFIRPALLGKVRDGFLEGPLTEDELDRRDYVSNGGAQTTMQHIPTASRSQHKSHKSGSRFSLRALSWNCGGLSNLKDELHTWLKEHGSDFHVVMLQETWYRADMDFLDRGWICINSGIGEGAARAHAGVMVLLRRDIFDQSHVRFHSVVPGRLLHVQALCKGGWVNVINIYQYSWGLATDEAKLLTKRAAIWDKVRATLGQIPKGNFLLVGGDLNTACKASLPWLGRGMLQKDQASPDSECLEQLLQDFSLCAVNTFGRPTAFTYVHEGYKVPRKSFVDFVLIRKTQSGTSSATLLPKFEVGRWREGGRHLPVQVTVTLRPYLYQVRKAPREWPVWKCKLLQQVVKTQPELAAQYQEQVQEQLEAEIAYTPQQLNQLLLQVGKQVFDIQRPRAQPPAWASAEHTSLIKQMWTHYRLMKRRRSLPGTRAVLHAWRHQVAFLRMHKVVQKHSRRLRRERFDQLLVEAERCDQADGASATFSLIKKWAPKQARKRTQLRAASGRLLCPAEEVKELATFWKDICAGEDGRAPRSQQPRHAYHVTREELVYALRSLKGSKAAPAHCAPHVMWHIAAEPIATHLEEQVLTRWGQETAEVFEEWSDSWLTFLNKPHKVGNKPSDLRPISLLEPAGKAMSGIVKQHLMPFLQPWIEARNLFGYLPNRSAQQALCIVFQHCADVRERAKAQGRDLYAIRRGQHRGGCAGGLQVSIDFTQAFDRVNRDLLHSALLLMRVPEDLRCLIMQWVESTTFHVTQDDAEAEFSSTRGIRQGCRLSPSLWVCVSVFLLHLIEQEMGPTWCNNHLVGFADDTHLRWDVTEAAHLHQAMEQAHRVLQLLERVGLQLSRDKTVCLLRLEGVQAPTIKRKITEMTKDGRVLKLSAEYTLPLKQEHVYLGACITYDDLEHKNMKHRVHAGKVAFQRVRKFLMAEKAATLQKRLRLWQAIVIPTVMYSITASGVLPKGFELLRVMLTKQARAIARSPRHRMGGEQGDEVITESDEAFWNKVGLAPPAKLVQQRLEATIARTSQLGKVLSTEDAIDAFNQPAPQQYMFVTFVMLSSVSTTTSKPSVLQRIREGVGNFQTSG</sequence>
<evidence type="ECO:0000259" key="2">
    <source>
        <dbReference type="PROSITE" id="PS50878"/>
    </source>
</evidence>
<dbReference type="EMBL" id="LSRX01001113">
    <property type="protein sequence ID" value="OLP83480.1"/>
    <property type="molecule type" value="Genomic_DNA"/>
</dbReference>
<feature type="compositionally biased region" description="Basic and acidic residues" evidence="1">
    <location>
        <begin position="104"/>
        <end position="126"/>
    </location>
</feature>
<evidence type="ECO:0000313" key="4">
    <source>
        <dbReference type="Proteomes" id="UP000186817"/>
    </source>
</evidence>
<protein>
    <recommendedName>
        <fullName evidence="2">Reverse transcriptase domain-containing protein</fullName>
    </recommendedName>
</protein>
<feature type="compositionally biased region" description="Gly residues" evidence="1">
    <location>
        <begin position="361"/>
        <end position="372"/>
    </location>
</feature>
<organism evidence="3 4">
    <name type="scientific">Symbiodinium microadriaticum</name>
    <name type="common">Dinoflagellate</name>
    <name type="synonym">Zooxanthella microadriatica</name>
    <dbReference type="NCBI Taxonomy" id="2951"/>
    <lineage>
        <taxon>Eukaryota</taxon>
        <taxon>Sar</taxon>
        <taxon>Alveolata</taxon>
        <taxon>Dinophyceae</taxon>
        <taxon>Suessiales</taxon>
        <taxon>Symbiodiniaceae</taxon>
        <taxon>Symbiodinium</taxon>
    </lineage>
</organism>
<dbReference type="Proteomes" id="UP000186817">
    <property type="component" value="Unassembled WGS sequence"/>
</dbReference>